<protein>
    <recommendedName>
        <fullName evidence="2">alanine--tRNA ligase</fullName>
        <ecNumber evidence="2">6.1.1.7</ecNumber>
    </recommendedName>
</protein>
<dbReference type="InterPro" id="IPR002318">
    <property type="entry name" value="Ala-tRNA-lgiase_IIc"/>
</dbReference>
<reference evidence="12" key="1">
    <citation type="submission" date="2017-09" db="EMBL/GenBank/DDBJ databases">
        <title>Depth-based differentiation of microbial function through sediment-hosted aquifers and enrichment of novel symbionts in the deep terrestrial subsurface.</title>
        <authorList>
            <person name="Probst A.J."/>
            <person name="Ladd B."/>
            <person name="Jarett J.K."/>
            <person name="Geller-Mcgrath D.E."/>
            <person name="Sieber C.M.K."/>
            <person name="Emerson J.B."/>
            <person name="Anantharaman K."/>
            <person name="Thomas B.C."/>
            <person name="Malmstrom R."/>
            <person name="Stieglmeier M."/>
            <person name="Klingl A."/>
            <person name="Woyke T."/>
            <person name="Ryan C.M."/>
            <person name="Banfield J.F."/>
        </authorList>
    </citation>
    <scope>NUCLEOTIDE SEQUENCE [LARGE SCALE GENOMIC DNA]</scope>
</reference>
<feature type="domain" description="Alanyl-transfer RNA synthetases family profile" evidence="10">
    <location>
        <begin position="1"/>
        <end position="603"/>
    </location>
</feature>
<dbReference type="SUPFAM" id="SSF55186">
    <property type="entry name" value="ThrRS/AlaRS common domain"/>
    <property type="match status" value="1"/>
</dbReference>
<dbReference type="NCBIfam" id="NF002436">
    <property type="entry name" value="PRK01584.1"/>
    <property type="match status" value="1"/>
</dbReference>
<comment type="caution">
    <text evidence="11">The sequence shown here is derived from an EMBL/GenBank/DDBJ whole genome shotgun (WGS) entry which is preliminary data.</text>
</comment>
<dbReference type="InterPro" id="IPR050058">
    <property type="entry name" value="Ala-tRNA_ligase"/>
</dbReference>
<keyword evidence="7" id="KW-0694">RNA-binding</keyword>
<dbReference type="PRINTS" id="PR00980">
    <property type="entry name" value="TRNASYNTHALA"/>
</dbReference>
<dbReference type="Pfam" id="PF01411">
    <property type="entry name" value="tRNA-synt_2c"/>
    <property type="match status" value="1"/>
</dbReference>
<evidence type="ECO:0000256" key="6">
    <source>
        <dbReference type="ARBA" id="ARBA00022840"/>
    </source>
</evidence>
<evidence type="ECO:0000256" key="8">
    <source>
        <dbReference type="ARBA" id="ARBA00022917"/>
    </source>
</evidence>
<dbReference type="EC" id="6.1.1.7" evidence="2"/>
<keyword evidence="4 11" id="KW-0436">Ligase</keyword>
<keyword evidence="9" id="KW-0030">Aminoacyl-tRNA synthetase</keyword>
<keyword evidence="3" id="KW-0820">tRNA-binding</keyword>
<dbReference type="SUPFAM" id="SSF55681">
    <property type="entry name" value="Class II aaRS and biotin synthetases"/>
    <property type="match status" value="1"/>
</dbReference>
<evidence type="ECO:0000259" key="10">
    <source>
        <dbReference type="PROSITE" id="PS50860"/>
    </source>
</evidence>
<accession>A0A2H0W6R6</accession>
<organism evidence="11 12">
    <name type="scientific">Candidatus Berkelbacteria bacterium CG10_big_fil_rev_8_21_14_0_10_43_13</name>
    <dbReference type="NCBI Taxonomy" id="1974514"/>
    <lineage>
        <taxon>Bacteria</taxon>
        <taxon>Candidatus Berkelbacteria</taxon>
    </lineage>
</organism>
<dbReference type="Proteomes" id="UP000231382">
    <property type="component" value="Unassembled WGS sequence"/>
</dbReference>
<dbReference type="SUPFAM" id="SSF101353">
    <property type="entry name" value="Putative anticodon-binding domain of alanyl-tRNA synthetase (AlaRS)"/>
    <property type="match status" value="1"/>
</dbReference>
<dbReference type="EMBL" id="PEZW01000011">
    <property type="protein sequence ID" value="PIS07785.1"/>
    <property type="molecule type" value="Genomic_DNA"/>
</dbReference>
<dbReference type="Pfam" id="PF07973">
    <property type="entry name" value="tRNA_SAD"/>
    <property type="match status" value="1"/>
</dbReference>
<evidence type="ECO:0000313" key="11">
    <source>
        <dbReference type="EMBL" id="PIS07785.1"/>
    </source>
</evidence>
<dbReference type="GO" id="GO:0002161">
    <property type="term" value="F:aminoacyl-tRNA deacylase activity"/>
    <property type="evidence" value="ECO:0007669"/>
    <property type="project" value="TreeGrafter"/>
</dbReference>
<dbReference type="GO" id="GO:0005524">
    <property type="term" value="F:ATP binding"/>
    <property type="evidence" value="ECO:0007669"/>
    <property type="project" value="UniProtKB-KW"/>
</dbReference>
<keyword evidence="8" id="KW-0648">Protein biosynthesis</keyword>
<keyword evidence="6" id="KW-0067">ATP-binding</keyword>
<proteinExistence type="inferred from homology"/>
<evidence type="ECO:0000256" key="7">
    <source>
        <dbReference type="ARBA" id="ARBA00022884"/>
    </source>
</evidence>
<sequence length="603" mass="67860">MTSTELRQKFYSFFEGRGHKVLPSASLVPDETDPSVLFNTAGMQPLVPYLMGKEHPQGKRLASAQKCIRTDDIDEVGDKVHHTFFEMLGNWSLGDYFKSESIDWSWEFLTHEEWLGFDKSKLAVSVFEGDDDAPFDQEAYDKWLSLGINTIKIAKLPKKNNWWGPAGATGPCGPDTEIFYWTGAGEVPTNFQETCDYPSWVEVWNNVFMQYNKTIDGKFDLLEQKNVDTGMGFERTLAVINGLDDNYETDLFKPIIEKIEEISGKKYKDNQHEFRIISDHLKAATFAIGDGAIPSNKGAGYIVRRLIRRAIVKAKEIGIEANFTDPVARKIFEIYKDSYEFREESTLSELEKEENKFRKTLKEGLRLLEQKTAISGQDLFDLYQSYGLPVEISTEEAKRSGREINNEAMEQYSNLLKKHQDLSRTASAGMFKGGLVEAGEMTTRYHTATHLLLAALRQLISPDIYQKGSNIIAERLRLDFNYQEKLTPEQIKSLEDLVNEKIAEDLPVTMAEMSVKEAKDSGAMGIFDSKYGDKVKVYTIGGGAHSTRSDRSGSAFSREICGGPHVTHTGELGPKGAPFGGHFKITKEESSSAGVRRIKAVLE</sequence>
<gene>
    <name evidence="11" type="ORF">COT78_01640</name>
</gene>
<evidence type="ECO:0000256" key="1">
    <source>
        <dbReference type="ARBA" id="ARBA00008226"/>
    </source>
</evidence>
<evidence type="ECO:0000256" key="2">
    <source>
        <dbReference type="ARBA" id="ARBA00013168"/>
    </source>
</evidence>
<keyword evidence="5" id="KW-0547">Nucleotide-binding</keyword>
<dbReference type="CDD" id="cd00673">
    <property type="entry name" value="AlaRS_core"/>
    <property type="match status" value="1"/>
</dbReference>
<dbReference type="InterPro" id="IPR018164">
    <property type="entry name" value="Ala-tRNA-synth_IIc_N"/>
</dbReference>
<dbReference type="SMART" id="SM00863">
    <property type="entry name" value="tRNA_SAD"/>
    <property type="match status" value="1"/>
</dbReference>
<dbReference type="PANTHER" id="PTHR11777:SF9">
    <property type="entry name" value="ALANINE--TRNA LIGASE, CYTOPLASMIC"/>
    <property type="match status" value="1"/>
</dbReference>
<comment type="similarity">
    <text evidence="1">Belongs to the class-II aminoacyl-tRNA synthetase family.</text>
</comment>
<dbReference type="Gene3D" id="3.30.930.10">
    <property type="entry name" value="Bira Bifunctional Protein, Domain 2"/>
    <property type="match status" value="1"/>
</dbReference>
<dbReference type="FunFam" id="3.30.980.10:FF:000004">
    <property type="entry name" value="Alanine--tRNA ligase, cytoplasmic"/>
    <property type="match status" value="1"/>
</dbReference>
<dbReference type="PANTHER" id="PTHR11777">
    <property type="entry name" value="ALANYL-TRNA SYNTHETASE"/>
    <property type="match status" value="1"/>
</dbReference>
<dbReference type="AlphaFoldDB" id="A0A2H0W6R6"/>
<evidence type="ECO:0000256" key="9">
    <source>
        <dbReference type="ARBA" id="ARBA00023146"/>
    </source>
</evidence>
<dbReference type="GO" id="GO:0006419">
    <property type="term" value="P:alanyl-tRNA aminoacylation"/>
    <property type="evidence" value="ECO:0007669"/>
    <property type="project" value="InterPro"/>
</dbReference>
<dbReference type="GO" id="GO:0004813">
    <property type="term" value="F:alanine-tRNA ligase activity"/>
    <property type="evidence" value="ECO:0007669"/>
    <property type="project" value="UniProtKB-EC"/>
</dbReference>
<dbReference type="InterPro" id="IPR018162">
    <property type="entry name" value="Ala-tRNA-ligase_IIc_anticod-bd"/>
</dbReference>
<dbReference type="PROSITE" id="PS50860">
    <property type="entry name" value="AA_TRNA_LIGASE_II_ALA"/>
    <property type="match status" value="1"/>
</dbReference>
<evidence type="ECO:0000256" key="4">
    <source>
        <dbReference type="ARBA" id="ARBA00022598"/>
    </source>
</evidence>
<evidence type="ECO:0000256" key="3">
    <source>
        <dbReference type="ARBA" id="ARBA00022555"/>
    </source>
</evidence>
<dbReference type="InterPro" id="IPR045864">
    <property type="entry name" value="aa-tRNA-synth_II/BPL/LPL"/>
</dbReference>
<dbReference type="Gene3D" id="3.30.54.20">
    <property type="match status" value="1"/>
</dbReference>
<dbReference type="InterPro" id="IPR018165">
    <property type="entry name" value="Ala-tRNA-synth_IIc_core"/>
</dbReference>
<name>A0A2H0W6R6_9BACT</name>
<dbReference type="GO" id="GO:0005829">
    <property type="term" value="C:cytosol"/>
    <property type="evidence" value="ECO:0007669"/>
    <property type="project" value="TreeGrafter"/>
</dbReference>
<dbReference type="InterPro" id="IPR012947">
    <property type="entry name" value="tRNA_SAD"/>
</dbReference>
<dbReference type="Gene3D" id="3.30.980.10">
    <property type="entry name" value="Threonyl-trna Synthetase, Chain A, domain 2"/>
    <property type="match status" value="1"/>
</dbReference>
<evidence type="ECO:0000256" key="5">
    <source>
        <dbReference type="ARBA" id="ARBA00022741"/>
    </source>
</evidence>
<dbReference type="InterPro" id="IPR018163">
    <property type="entry name" value="Thr/Ala-tRNA-synth_IIc_edit"/>
</dbReference>
<dbReference type="GO" id="GO:0000049">
    <property type="term" value="F:tRNA binding"/>
    <property type="evidence" value="ECO:0007669"/>
    <property type="project" value="UniProtKB-KW"/>
</dbReference>
<evidence type="ECO:0000313" key="12">
    <source>
        <dbReference type="Proteomes" id="UP000231382"/>
    </source>
</evidence>